<dbReference type="InterPro" id="IPR001296">
    <property type="entry name" value="Glyco_trans_1"/>
</dbReference>
<protein>
    <recommendedName>
        <fullName evidence="1">Glycosyl transferase family 1 domain-containing protein</fullName>
    </recommendedName>
</protein>
<organism evidence="2 3">
    <name type="scientific">Marinicella pacifica</name>
    <dbReference type="NCBI Taxonomy" id="1171543"/>
    <lineage>
        <taxon>Bacteria</taxon>
        <taxon>Pseudomonadati</taxon>
        <taxon>Pseudomonadota</taxon>
        <taxon>Gammaproteobacteria</taxon>
        <taxon>Lysobacterales</taxon>
        <taxon>Marinicellaceae</taxon>
        <taxon>Marinicella</taxon>
    </lineage>
</organism>
<proteinExistence type="predicted"/>
<accession>A0A917FL28</accession>
<gene>
    <name evidence="2" type="ORF">GCM10011365_05730</name>
</gene>
<comment type="caution">
    <text evidence="2">The sequence shown here is derived from an EMBL/GenBank/DDBJ whole genome shotgun (WGS) entry which is preliminary data.</text>
</comment>
<sequence>MNILFCDCSHPKSYDFDTLSQQATGGTESSLLRLSALFAAQGHQVSVFQQARQRARQQNKVHFIGAAHLDSLKEVAVIVVLRKDRQLKSWQQRFPKARTFLWLHTYKKWEFVFKRLFKHNRRASIIGNSNTHAKHLNQQLHNNVFARLLTTLGVPKLNVNYGYNPVPKPMVSKPVKRNCNKLIFLSAPNKGLAEVLNHFKHVKAAMPDMQLHIANPGYRDQTDIQQPGVHILGALPQTELWQHVAESLCVFYPQTSFAETFGLIYAEANGLGTPVLAHDIGAAREVLHPENPLIDCHNSQLVIKTLQQWQEKLPPVKYRDIFANQSIYRQWSELLTLKI</sequence>
<reference evidence="2" key="2">
    <citation type="submission" date="2020-09" db="EMBL/GenBank/DDBJ databases">
        <authorList>
            <person name="Sun Q."/>
            <person name="Zhou Y."/>
        </authorList>
    </citation>
    <scope>NUCLEOTIDE SEQUENCE</scope>
    <source>
        <strain evidence="2">CGMCC 1.12181</strain>
    </source>
</reference>
<dbReference type="GO" id="GO:0016757">
    <property type="term" value="F:glycosyltransferase activity"/>
    <property type="evidence" value="ECO:0007669"/>
    <property type="project" value="InterPro"/>
</dbReference>
<dbReference type="CDD" id="cd03801">
    <property type="entry name" value="GT4_PimA-like"/>
    <property type="match status" value="1"/>
</dbReference>
<dbReference type="Gene3D" id="3.40.50.2000">
    <property type="entry name" value="Glycogen Phosphorylase B"/>
    <property type="match status" value="2"/>
</dbReference>
<keyword evidence="3" id="KW-1185">Reference proteome</keyword>
<dbReference type="AlphaFoldDB" id="A0A917FL28"/>
<evidence type="ECO:0000313" key="3">
    <source>
        <dbReference type="Proteomes" id="UP000605253"/>
    </source>
</evidence>
<reference evidence="2" key="1">
    <citation type="journal article" date="2014" name="Int. J. Syst. Evol. Microbiol.">
        <title>Complete genome sequence of Corynebacterium casei LMG S-19264T (=DSM 44701T), isolated from a smear-ripened cheese.</title>
        <authorList>
            <consortium name="US DOE Joint Genome Institute (JGI-PGF)"/>
            <person name="Walter F."/>
            <person name="Albersmeier A."/>
            <person name="Kalinowski J."/>
            <person name="Ruckert C."/>
        </authorList>
    </citation>
    <scope>NUCLEOTIDE SEQUENCE</scope>
    <source>
        <strain evidence="2">CGMCC 1.12181</strain>
    </source>
</reference>
<dbReference type="PANTHER" id="PTHR12526">
    <property type="entry name" value="GLYCOSYLTRANSFERASE"/>
    <property type="match status" value="1"/>
</dbReference>
<dbReference type="SUPFAM" id="SSF53756">
    <property type="entry name" value="UDP-Glycosyltransferase/glycogen phosphorylase"/>
    <property type="match status" value="1"/>
</dbReference>
<evidence type="ECO:0000313" key="2">
    <source>
        <dbReference type="EMBL" id="GGF87532.1"/>
    </source>
</evidence>
<evidence type="ECO:0000259" key="1">
    <source>
        <dbReference type="Pfam" id="PF00534"/>
    </source>
</evidence>
<dbReference type="Pfam" id="PF00534">
    <property type="entry name" value="Glycos_transf_1"/>
    <property type="match status" value="1"/>
</dbReference>
<name>A0A917FL28_9GAMM</name>
<dbReference type="Proteomes" id="UP000605253">
    <property type="component" value="Unassembled WGS sequence"/>
</dbReference>
<dbReference type="EMBL" id="BMEO01000002">
    <property type="protein sequence ID" value="GGF87532.1"/>
    <property type="molecule type" value="Genomic_DNA"/>
</dbReference>
<dbReference type="GO" id="GO:1901135">
    <property type="term" value="P:carbohydrate derivative metabolic process"/>
    <property type="evidence" value="ECO:0007669"/>
    <property type="project" value="UniProtKB-ARBA"/>
</dbReference>
<feature type="domain" description="Glycosyl transferase family 1" evidence="1">
    <location>
        <begin position="188"/>
        <end position="311"/>
    </location>
</feature>
<dbReference type="RefSeq" id="WP_188364169.1">
    <property type="nucleotide sequence ID" value="NZ_BAABJF010000032.1"/>
</dbReference>